<keyword evidence="2" id="KW-1185">Reference proteome</keyword>
<accession>A0AAE0ZAA8</accession>
<comment type="caution">
    <text evidence="1">The sequence shown here is derived from an EMBL/GenBank/DDBJ whole genome shotgun (WGS) entry which is preliminary data.</text>
</comment>
<dbReference type="EMBL" id="JAWDGP010004277">
    <property type="protein sequence ID" value="KAK3765669.1"/>
    <property type="molecule type" value="Genomic_DNA"/>
</dbReference>
<reference evidence="1" key="1">
    <citation type="journal article" date="2023" name="G3 (Bethesda)">
        <title>A reference genome for the long-term kleptoplast-retaining sea slug Elysia crispata morphotype clarki.</title>
        <authorList>
            <person name="Eastman K.E."/>
            <person name="Pendleton A.L."/>
            <person name="Shaikh M.A."/>
            <person name="Suttiyut T."/>
            <person name="Ogas R."/>
            <person name="Tomko P."/>
            <person name="Gavelis G."/>
            <person name="Widhalm J.R."/>
            <person name="Wisecaver J.H."/>
        </authorList>
    </citation>
    <scope>NUCLEOTIDE SEQUENCE</scope>
    <source>
        <strain evidence="1">ECLA1</strain>
    </source>
</reference>
<name>A0AAE0ZAA8_9GAST</name>
<sequence length="580" mass="66175">MDVLPRERQKRDDIVKHIFQTFGAVMGEGEEKSKAPLAINELDRMTKRKMAQIALKSAKRKMRNICETFDMSHTYLQRIKKMDNPNVLRRKSLTTLKRHREVHAFYKLPQNATELSEKKKITSKSKGQTTMVLKETLRTLYQGYMQNTENPFSFSLFKSLRPKNVKLSHTEKLNQCLCEMCENVQLKTKTLNPHLPQERRLRSLFDVVRAMLCPSESPFHDLKCLKLECPNCGIQKMKRHLEVEKSSLKNVVNWSRWEANKETKKKIVFKNGSSEDLIAEFLKDTETFPMHLFNAQWQHKEFVDMKTNPGIGTCVSVMDFAENYRCLLQDEIQSTHWSYSQVTLHPVVNYYKCQGCNKTVTDVVAIVSDDLVHDTHAVSVFADRVFQHLQAKSYTFERIVQWKDGCGAQYKSDISRPEVKDDLVTVKGTRTFHSIKSVGPLAIQTRSLSCFCHGCENGNGSLCFNDTHVDPWKHVEIKVKRKAKKDGASSFPVLEEGPGQGVSGDDLTGDYLTTDLARGISVLDDDIAVLQSSPNDGNGNDLAGLDDSGRDVPAWLENLVQETCDHLDESSRNLFEDLTK</sequence>
<gene>
    <name evidence="1" type="ORF">RRG08_026145</name>
</gene>
<protein>
    <submittedName>
        <fullName evidence="1">Uncharacterized protein</fullName>
    </submittedName>
</protein>
<organism evidence="1 2">
    <name type="scientific">Elysia crispata</name>
    <name type="common">lettuce slug</name>
    <dbReference type="NCBI Taxonomy" id="231223"/>
    <lineage>
        <taxon>Eukaryota</taxon>
        <taxon>Metazoa</taxon>
        <taxon>Spiralia</taxon>
        <taxon>Lophotrochozoa</taxon>
        <taxon>Mollusca</taxon>
        <taxon>Gastropoda</taxon>
        <taxon>Heterobranchia</taxon>
        <taxon>Euthyneura</taxon>
        <taxon>Panpulmonata</taxon>
        <taxon>Sacoglossa</taxon>
        <taxon>Placobranchoidea</taxon>
        <taxon>Plakobranchidae</taxon>
        <taxon>Elysia</taxon>
    </lineage>
</organism>
<dbReference type="PANTHER" id="PTHR46601">
    <property type="entry name" value="ULP_PROTEASE DOMAIN-CONTAINING PROTEIN"/>
    <property type="match status" value="1"/>
</dbReference>
<evidence type="ECO:0000313" key="1">
    <source>
        <dbReference type="EMBL" id="KAK3765669.1"/>
    </source>
</evidence>
<dbReference type="AlphaFoldDB" id="A0AAE0ZAA8"/>
<evidence type="ECO:0000313" key="2">
    <source>
        <dbReference type="Proteomes" id="UP001283361"/>
    </source>
</evidence>
<dbReference type="PANTHER" id="PTHR46601:SF1">
    <property type="entry name" value="ADF-H DOMAIN-CONTAINING PROTEIN"/>
    <property type="match status" value="1"/>
</dbReference>
<proteinExistence type="predicted"/>
<dbReference type="Proteomes" id="UP001283361">
    <property type="component" value="Unassembled WGS sequence"/>
</dbReference>